<proteinExistence type="predicted"/>
<name>A0A2P8GQL5_9BACL</name>
<evidence type="ECO:0000313" key="2">
    <source>
        <dbReference type="EMBL" id="PSL36244.1"/>
    </source>
</evidence>
<keyword evidence="3" id="KW-1185">Reference proteome</keyword>
<organism evidence="2 3">
    <name type="scientific">Planomicrobium soli</name>
    <dbReference type="NCBI Taxonomy" id="1176648"/>
    <lineage>
        <taxon>Bacteria</taxon>
        <taxon>Bacillati</taxon>
        <taxon>Bacillota</taxon>
        <taxon>Bacilli</taxon>
        <taxon>Bacillales</taxon>
        <taxon>Caryophanaceae</taxon>
        <taxon>Planomicrobium</taxon>
    </lineage>
</organism>
<protein>
    <submittedName>
        <fullName evidence="2">Uncharacterized protein</fullName>
    </submittedName>
</protein>
<reference evidence="2 3" key="1">
    <citation type="submission" date="2018-03" db="EMBL/GenBank/DDBJ databases">
        <title>Genomic Encyclopedia of Type Strains, Phase III (KMG-III): the genomes of soil and plant-associated and newly described type strains.</title>
        <authorList>
            <person name="Whitman W."/>
        </authorList>
    </citation>
    <scope>NUCLEOTIDE SEQUENCE [LARGE SCALE GENOMIC DNA]</scope>
    <source>
        <strain evidence="2 3">CGMCC 1.12259</strain>
    </source>
</reference>
<evidence type="ECO:0000256" key="1">
    <source>
        <dbReference type="SAM" id="Phobius"/>
    </source>
</evidence>
<gene>
    <name evidence="2" type="ORF">B0H99_10765</name>
</gene>
<dbReference type="EMBL" id="PYAT01000007">
    <property type="protein sequence ID" value="PSL36244.1"/>
    <property type="molecule type" value="Genomic_DNA"/>
</dbReference>
<keyword evidence="1" id="KW-1133">Transmembrane helix</keyword>
<accession>A0A2P8GQL5</accession>
<sequence>MKKAWMVSSCAAVLILVLGLGVSAGCFSAGFIAILVCFWAAAGFTFMLILILVLRKSRVRMDRGTVVIGLRLFLLFLSLSAFPLITVLVVWLASIKSDSRESRR</sequence>
<evidence type="ECO:0000313" key="3">
    <source>
        <dbReference type="Proteomes" id="UP000242682"/>
    </source>
</evidence>
<feature type="transmembrane region" description="Helical" evidence="1">
    <location>
        <begin position="66"/>
        <end position="93"/>
    </location>
</feature>
<keyword evidence="1" id="KW-0812">Transmembrane</keyword>
<keyword evidence="1" id="KW-0472">Membrane</keyword>
<dbReference type="AlphaFoldDB" id="A0A2P8GQL5"/>
<dbReference type="Proteomes" id="UP000242682">
    <property type="component" value="Unassembled WGS sequence"/>
</dbReference>
<dbReference type="PROSITE" id="PS51257">
    <property type="entry name" value="PROKAR_LIPOPROTEIN"/>
    <property type="match status" value="1"/>
</dbReference>
<dbReference type="RefSeq" id="WP_106533617.1">
    <property type="nucleotide sequence ID" value="NZ_PYAT01000007.1"/>
</dbReference>
<feature type="transmembrane region" description="Helical" evidence="1">
    <location>
        <begin position="33"/>
        <end position="54"/>
    </location>
</feature>
<comment type="caution">
    <text evidence="2">The sequence shown here is derived from an EMBL/GenBank/DDBJ whole genome shotgun (WGS) entry which is preliminary data.</text>
</comment>